<dbReference type="EMBL" id="WBMT01000014">
    <property type="protein sequence ID" value="KAB2345189.1"/>
    <property type="molecule type" value="Genomic_DNA"/>
</dbReference>
<dbReference type="RefSeq" id="WP_151564901.1">
    <property type="nucleotide sequence ID" value="NZ_WBMT01000014.1"/>
</dbReference>
<evidence type="ECO:0000313" key="2">
    <source>
        <dbReference type="EMBL" id="KAB2345189.1"/>
    </source>
</evidence>
<keyword evidence="1" id="KW-1133">Transmembrane helix</keyword>
<accession>A0A6H9YIM7</accession>
<keyword evidence="1" id="KW-0472">Membrane</keyword>
<dbReference type="OrthoDB" id="4332504at2"/>
<feature type="transmembrane region" description="Helical" evidence="1">
    <location>
        <begin position="167"/>
        <end position="190"/>
    </location>
</feature>
<dbReference type="Proteomes" id="UP000468735">
    <property type="component" value="Unassembled WGS sequence"/>
</dbReference>
<sequence>MFLLRLLVALCAAPLVMVSFAGVAYLAIRVHPLYILLALVCVALVLVAGWHMHEHFEDKGSGAQAFASGIVLVATAAAGYVVTLNWAAPRHMCTVVEARTWYRHTPGGGETHNYRRLACDDGRTDRLGNEVAARKGADTTDRHKGDRLLVAYDPNGRLPSLAIKDRVWWVAGAGTGMLLVMAIHIGVVIADRRRRNERGEDERRLTP</sequence>
<feature type="transmembrane region" description="Helical" evidence="1">
    <location>
        <begin position="62"/>
        <end position="82"/>
    </location>
</feature>
<comment type="caution">
    <text evidence="2">The sequence shown here is derived from an EMBL/GenBank/DDBJ whole genome shotgun (WGS) entry which is preliminary data.</text>
</comment>
<evidence type="ECO:0000256" key="1">
    <source>
        <dbReference type="SAM" id="Phobius"/>
    </source>
</evidence>
<evidence type="ECO:0000313" key="3">
    <source>
        <dbReference type="Proteomes" id="UP000468735"/>
    </source>
</evidence>
<reference evidence="2 3" key="1">
    <citation type="submission" date="2019-09" db="EMBL/GenBank/DDBJ databases">
        <title>Actinomadura physcomitrii sp. nov., a novel actinomycete isolated from moss [Physcomitrium sphaericum (Ludw) Fuernr].</title>
        <authorList>
            <person name="Zhuang X."/>
            <person name="Liu C."/>
        </authorList>
    </citation>
    <scope>NUCLEOTIDE SEQUENCE [LARGE SCALE GENOMIC DNA]</scope>
    <source>
        <strain evidence="2 3">HMC1</strain>
    </source>
</reference>
<protein>
    <submittedName>
        <fullName evidence="2">Cytochrome d ubiquinol oxidase subunit II</fullName>
    </submittedName>
</protein>
<proteinExistence type="predicted"/>
<feature type="transmembrane region" description="Helical" evidence="1">
    <location>
        <begin position="31"/>
        <end position="50"/>
    </location>
</feature>
<dbReference type="AlphaFoldDB" id="A0A6H9YIM7"/>
<gene>
    <name evidence="2" type="ORF">F8566_28390</name>
</gene>
<organism evidence="2 3">
    <name type="scientific">Actinomadura rudentiformis</name>
    <dbReference type="NCBI Taxonomy" id="359158"/>
    <lineage>
        <taxon>Bacteria</taxon>
        <taxon>Bacillati</taxon>
        <taxon>Actinomycetota</taxon>
        <taxon>Actinomycetes</taxon>
        <taxon>Streptosporangiales</taxon>
        <taxon>Thermomonosporaceae</taxon>
        <taxon>Actinomadura</taxon>
    </lineage>
</organism>
<keyword evidence="3" id="KW-1185">Reference proteome</keyword>
<keyword evidence="1" id="KW-0812">Transmembrane</keyword>
<name>A0A6H9YIM7_9ACTN</name>